<gene>
    <name evidence="12" type="ORF">E5347_14480</name>
</gene>
<keyword evidence="10" id="KW-0812">Transmembrane</keyword>
<dbReference type="EMBL" id="SRYR01000011">
    <property type="protein sequence ID" value="TGY40778.1"/>
    <property type="molecule type" value="Genomic_DNA"/>
</dbReference>
<dbReference type="SUPFAM" id="SSF55874">
    <property type="entry name" value="ATPase domain of HSP90 chaperone/DNA topoisomerase II/histidine kinase"/>
    <property type="match status" value="1"/>
</dbReference>
<keyword evidence="4" id="KW-0808">Transferase</keyword>
<accession>A0A4S2DFJ0</accession>
<organism evidence="12 13">
    <name type="scientific">Clostridium sartagoforme</name>
    <dbReference type="NCBI Taxonomy" id="84031"/>
    <lineage>
        <taxon>Bacteria</taxon>
        <taxon>Bacillati</taxon>
        <taxon>Bacillota</taxon>
        <taxon>Clostridia</taxon>
        <taxon>Eubacteriales</taxon>
        <taxon>Clostridiaceae</taxon>
        <taxon>Clostridium</taxon>
    </lineage>
</organism>
<evidence type="ECO:0000256" key="10">
    <source>
        <dbReference type="SAM" id="Phobius"/>
    </source>
</evidence>
<evidence type="ECO:0000256" key="8">
    <source>
        <dbReference type="ARBA" id="ARBA00023012"/>
    </source>
</evidence>
<keyword evidence="5" id="KW-0547">Nucleotide-binding</keyword>
<reference evidence="12 13" key="1">
    <citation type="submission" date="2019-04" db="EMBL/GenBank/DDBJ databases">
        <title>Microbes associate with the intestines of laboratory mice.</title>
        <authorList>
            <person name="Navarre W."/>
            <person name="Wong E."/>
            <person name="Huang K."/>
            <person name="Tropini C."/>
            <person name="Ng K."/>
            <person name="Yu B."/>
        </authorList>
    </citation>
    <scope>NUCLEOTIDE SEQUENCE [LARGE SCALE GENOMIC DNA]</scope>
    <source>
        <strain evidence="12 13">NM50_B9-20</strain>
    </source>
</reference>
<comment type="caution">
    <text evidence="12">The sequence shown here is derived from an EMBL/GenBank/DDBJ whole genome shotgun (WGS) entry which is preliminary data.</text>
</comment>
<evidence type="ECO:0000259" key="11">
    <source>
        <dbReference type="PROSITE" id="PS50109"/>
    </source>
</evidence>
<evidence type="ECO:0000313" key="12">
    <source>
        <dbReference type="EMBL" id="TGY40778.1"/>
    </source>
</evidence>
<feature type="transmembrane region" description="Helical" evidence="10">
    <location>
        <begin position="37"/>
        <end position="54"/>
    </location>
</feature>
<protein>
    <recommendedName>
        <fullName evidence="2">histidine kinase</fullName>
        <ecNumber evidence="2">2.7.13.3</ecNumber>
    </recommendedName>
</protein>
<name>A0A4S2DFJ0_9CLOT</name>
<keyword evidence="6" id="KW-0418">Kinase</keyword>
<evidence type="ECO:0000256" key="2">
    <source>
        <dbReference type="ARBA" id="ARBA00012438"/>
    </source>
</evidence>
<dbReference type="PANTHER" id="PTHR43065:SF10">
    <property type="entry name" value="PEROXIDE STRESS-ACTIVATED HISTIDINE KINASE MAK3"/>
    <property type="match status" value="1"/>
</dbReference>
<feature type="coiled-coil region" evidence="9">
    <location>
        <begin position="208"/>
        <end position="239"/>
    </location>
</feature>
<sequence>MYSGLIDTINTFIQSLMFVLAADYCVQNKYKRSKIQIFIFVIFISLLMATTTTIMGNSSLSIIIIHVQQLLFFPFLAYKKDRLGSIIGYSIIYLIIGINAIISFMLFILLINNSKIDVTLANILVMYIPQFIISFLVLKNLKFIYKVNLIIKSRVSSIFVLITTTLVADFIISFLFIYNDKDNPLFKEIVFLLLGSFIVLLTLYFANIEKKSIEISRLNKELEKKITELKKIKHDYGSQISYLYGAYLMENYEKLGDLLKGIIAGYDISSQVKILSSESSIISQIVNSTDLKDVDVLIDEKADLESISIGELELQRIISNIIRNSIEAINGSGLLMIKSYYNYNYLVIDIQNNGPKIDDKIIDKIFEKGFSTKENKHGDNGFGLHIVKEIIDNNNGSISVNSNDDLTTFTIKLPYILDN</sequence>
<feature type="transmembrane region" description="Helical" evidence="10">
    <location>
        <begin position="60"/>
        <end position="78"/>
    </location>
</feature>
<dbReference type="Gene3D" id="3.30.565.10">
    <property type="entry name" value="Histidine kinase-like ATPase, C-terminal domain"/>
    <property type="match status" value="1"/>
</dbReference>
<keyword evidence="10" id="KW-1133">Transmembrane helix</keyword>
<dbReference type="InterPro" id="IPR005467">
    <property type="entry name" value="His_kinase_dom"/>
</dbReference>
<keyword evidence="10" id="KW-0472">Membrane</keyword>
<dbReference type="AlphaFoldDB" id="A0A4S2DFJ0"/>
<dbReference type="EC" id="2.7.13.3" evidence="2"/>
<dbReference type="PROSITE" id="PS50109">
    <property type="entry name" value="HIS_KIN"/>
    <property type="match status" value="1"/>
</dbReference>
<dbReference type="GO" id="GO:0004673">
    <property type="term" value="F:protein histidine kinase activity"/>
    <property type="evidence" value="ECO:0007669"/>
    <property type="project" value="UniProtKB-EC"/>
</dbReference>
<keyword evidence="7" id="KW-0067">ATP-binding</keyword>
<dbReference type="InterPro" id="IPR036890">
    <property type="entry name" value="HATPase_C_sf"/>
</dbReference>
<evidence type="ECO:0000256" key="4">
    <source>
        <dbReference type="ARBA" id="ARBA00022679"/>
    </source>
</evidence>
<keyword evidence="9" id="KW-0175">Coiled coil</keyword>
<dbReference type="GO" id="GO:0000160">
    <property type="term" value="P:phosphorelay signal transduction system"/>
    <property type="evidence" value="ECO:0007669"/>
    <property type="project" value="UniProtKB-KW"/>
</dbReference>
<feature type="domain" description="Histidine kinase" evidence="11">
    <location>
        <begin position="217"/>
        <end position="417"/>
    </location>
</feature>
<dbReference type="OrthoDB" id="1677679at2"/>
<feature type="transmembrane region" description="Helical" evidence="10">
    <location>
        <begin position="90"/>
        <end position="112"/>
    </location>
</feature>
<feature type="transmembrane region" description="Helical" evidence="10">
    <location>
        <begin position="189"/>
        <end position="208"/>
    </location>
</feature>
<feature type="transmembrane region" description="Helical" evidence="10">
    <location>
        <begin position="158"/>
        <end position="177"/>
    </location>
</feature>
<dbReference type="RefSeq" id="WP_136007948.1">
    <property type="nucleotide sequence ID" value="NZ_SRYR01000011.1"/>
</dbReference>
<dbReference type="InterPro" id="IPR004358">
    <property type="entry name" value="Sig_transdc_His_kin-like_C"/>
</dbReference>
<feature type="transmembrane region" description="Helical" evidence="10">
    <location>
        <begin position="118"/>
        <end position="138"/>
    </location>
</feature>
<evidence type="ECO:0000256" key="3">
    <source>
        <dbReference type="ARBA" id="ARBA00022553"/>
    </source>
</evidence>
<evidence type="ECO:0000256" key="5">
    <source>
        <dbReference type="ARBA" id="ARBA00022741"/>
    </source>
</evidence>
<dbReference type="Pfam" id="PF02518">
    <property type="entry name" value="HATPase_c"/>
    <property type="match status" value="1"/>
</dbReference>
<keyword evidence="13" id="KW-1185">Reference proteome</keyword>
<proteinExistence type="predicted"/>
<dbReference type="InterPro" id="IPR003594">
    <property type="entry name" value="HATPase_dom"/>
</dbReference>
<dbReference type="Proteomes" id="UP000306888">
    <property type="component" value="Unassembled WGS sequence"/>
</dbReference>
<comment type="catalytic activity">
    <reaction evidence="1">
        <text>ATP + protein L-histidine = ADP + protein N-phospho-L-histidine.</text>
        <dbReference type="EC" id="2.7.13.3"/>
    </reaction>
</comment>
<keyword evidence="8" id="KW-0902">Two-component regulatory system</keyword>
<evidence type="ECO:0000256" key="1">
    <source>
        <dbReference type="ARBA" id="ARBA00000085"/>
    </source>
</evidence>
<keyword evidence="3" id="KW-0597">Phosphoprotein</keyword>
<dbReference type="SMART" id="SM00387">
    <property type="entry name" value="HATPase_c"/>
    <property type="match status" value="1"/>
</dbReference>
<evidence type="ECO:0000256" key="6">
    <source>
        <dbReference type="ARBA" id="ARBA00022777"/>
    </source>
</evidence>
<dbReference type="PRINTS" id="PR00344">
    <property type="entry name" value="BCTRLSENSOR"/>
</dbReference>
<evidence type="ECO:0000256" key="7">
    <source>
        <dbReference type="ARBA" id="ARBA00022840"/>
    </source>
</evidence>
<evidence type="ECO:0000313" key="13">
    <source>
        <dbReference type="Proteomes" id="UP000306888"/>
    </source>
</evidence>
<evidence type="ECO:0000256" key="9">
    <source>
        <dbReference type="SAM" id="Coils"/>
    </source>
</evidence>
<dbReference type="GO" id="GO:0005524">
    <property type="term" value="F:ATP binding"/>
    <property type="evidence" value="ECO:0007669"/>
    <property type="project" value="UniProtKB-KW"/>
</dbReference>
<dbReference type="PANTHER" id="PTHR43065">
    <property type="entry name" value="SENSOR HISTIDINE KINASE"/>
    <property type="match status" value="1"/>
</dbReference>